<dbReference type="PROSITE" id="PS50110">
    <property type="entry name" value="RESPONSE_REGULATORY"/>
    <property type="match status" value="1"/>
</dbReference>
<proteinExistence type="predicted"/>
<dbReference type="PROSITE" id="PS01124">
    <property type="entry name" value="HTH_ARAC_FAMILY_2"/>
    <property type="match status" value="1"/>
</dbReference>
<dbReference type="RefSeq" id="WP_238722916.1">
    <property type="nucleotide sequence ID" value="NZ_JAHQCW010000044.1"/>
</dbReference>
<dbReference type="SMART" id="SM00448">
    <property type="entry name" value="REC"/>
    <property type="match status" value="1"/>
</dbReference>
<keyword evidence="14" id="KW-1185">Reference proteome</keyword>
<keyword evidence="4 10" id="KW-0597">Phosphoprotein</keyword>
<comment type="function">
    <text evidence="9">May play the central regulatory role in sporulation. It may be an element of the effector pathway responsible for the activation of sporulation genes in response to nutritional stress. Spo0A may act in concert with spo0H (a sigma factor) to control the expression of some genes that are critical to the sporulation process.</text>
</comment>
<keyword evidence="8" id="KW-0804">Transcription</keyword>
<keyword evidence="3" id="KW-0963">Cytoplasm</keyword>
<name>A0A949K6Y0_9FIRM</name>
<evidence type="ECO:0000313" key="14">
    <source>
        <dbReference type="Proteomes" id="UP000712157"/>
    </source>
</evidence>
<protein>
    <recommendedName>
        <fullName evidence="2">Stage 0 sporulation protein A homolog</fullName>
    </recommendedName>
</protein>
<evidence type="ECO:0000259" key="12">
    <source>
        <dbReference type="PROSITE" id="PS50110"/>
    </source>
</evidence>
<dbReference type="PANTHER" id="PTHR42713:SF3">
    <property type="entry name" value="TRANSCRIPTIONAL REGULATORY PROTEIN HPTR"/>
    <property type="match status" value="1"/>
</dbReference>
<keyword evidence="7" id="KW-0238">DNA-binding</keyword>
<keyword evidence="6" id="KW-0805">Transcription regulation</keyword>
<dbReference type="Gene3D" id="3.40.50.2300">
    <property type="match status" value="1"/>
</dbReference>
<evidence type="ECO:0000256" key="4">
    <source>
        <dbReference type="ARBA" id="ARBA00022553"/>
    </source>
</evidence>
<dbReference type="GO" id="GO:0005737">
    <property type="term" value="C:cytoplasm"/>
    <property type="evidence" value="ECO:0007669"/>
    <property type="project" value="UniProtKB-SubCell"/>
</dbReference>
<dbReference type="InterPro" id="IPR009057">
    <property type="entry name" value="Homeodomain-like_sf"/>
</dbReference>
<organism evidence="13 14">
    <name type="scientific">Diplocloster agilis</name>
    <dbReference type="NCBI Taxonomy" id="2850323"/>
    <lineage>
        <taxon>Bacteria</taxon>
        <taxon>Bacillati</taxon>
        <taxon>Bacillota</taxon>
        <taxon>Clostridia</taxon>
        <taxon>Lachnospirales</taxon>
        <taxon>Lachnospiraceae</taxon>
        <taxon>Diplocloster</taxon>
    </lineage>
</organism>
<evidence type="ECO:0000256" key="8">
    <source>
        <dbReference type="ARBA" id="ARBA00023163"/>
    </source>
</evidence>
<keyword evidence="5" id="KW-0902">Two-component regulatory system</keyword>
<dbReference type="InterPro" id="IPR011006">
    <property type="entry name" value="CheY-like_superfamily"/>
</dbReference>
<accession>A0A949K6Y0</accession>
<evidence type="ECO:0000256" key="7">
    <source>
        <dbReference type="ARBA" id="ARBA00023125"/>
    </source>
</evidence>
<evidence type="ECO:0000256" key="6">
    <source>
        <dbReference type="ARBA" id="ARBA00023015"/>
    </source>
</evidence>
<gene>
    <name evidence="13" type="ORF">KTH89_20430</name>
</gene>
<dbReference type="Proteomes" id="UP000712157">
    <property type="component" value="Unassembled WGS sequence"/>
</dbReference>
<dbReference type="InterPro" id="IPR001789">
    <property type="entry name" value="Sig_transdc_resp-reg_receiver"/>
</dbReference>
<sequence>MKLMIVDDEPDIREGIQDGIEWEELGIHKTLTAADAFEAQRIYKREQPEIVITDISMPRMSGIDLIGKLKEWNPHVRCILLSGYSEFEYAKKAIRLGVTAYELKPIKVARLKELITQLMGEIEAESSKESALKLNVYTDGQYFIKRLVKSKGVVGRDEYADGMKDLGLNDEDRVQCLYLQTDRYFHEQELPFDNKGHMEKFMGICGKWFGEKAFHFVKLHSDEGLILLQTEHSCKKIPQLFHELNEMTTADYQITFSMGASCEGGMQDFYILYTQSKTAVRNKIYTGRESLLYYSDESNNKKISNHYLVDTKMYEDIKQNYLDGDLKNVYGILDAKFEEIQKQRSYTYSALRDFCVDLINLLYRICQDYALHQCRSREAVIERMDDTCDTIAEFGACIRTAYEELYQRIKEQHYPTGNKVVKEMLDYMKKHYTEDLMIEEIAGNMGVTPNYLSHLFNKEIKLTFREFLNQYRVCKAKWYLENTNDKAYEIAEKVGFHEYKHFAQIFKKYEGCSTLQYRNQIGRRGKEGKG</sequence>
<dbReference type="Pfam" id="PF00072">
    <property type="entry name" value="Response_reg"/>
    <property type="match status" value="1"/>
</dbReference>
<dbReference type="Gene3D" id="1.10.10.60">
    <property type="entry name" value="Homeodomain-like"/>
    <property type="match status" value="2"/>
</dbReference>
<evidence type="ECO:0000256" key="1">
    <source>
        <dbReference type="ARBA" id="ARBA00004496"/>
    </source>
</evidence>
<dbReference type="SMART" id="SM00342">
    <property type="entry name" value="HTH_ARAC"/>
    <property type="match status" value="1"/>
</dbReference>
<comment type="subcellular location">
    <subcellularLocation>
        <location evidence="1">Cytoplasm</location>
    </subcellularLocation>
</comment>
<evidence type="ECO:0000256" key="5">
    <source>
        <dbReference type="ARBA" id="ARBA00023012"/>
    </source>
</evidence>
<dbReference type="AlphaFoldDB" id="A0A949K6Y0"/>
<dbReference type="InterPro" id="IPR051552">
    <property type="entry name" value="HptR"/>
</dbReference>
<feature type="modified residue" description="4-aspartylphosphate" evidence="10">
    <location>
        <position position="54"/>
    </location>
</feature>
<evidence type="ECO:0000256" key="2">
    <source>
        <dbReference type="ARBA" id="ARBA00018672"/>
    </source>
</evidence>
<dbReference type="SUPFAM" id="SSF46689">
    <property type="entry name" value="Homeodomain-like"/>
    <property type="match status" value="2"/>
</dbReference>
<evidence type="ECO:0000256" key="10">
    <source>
        <dbReference type="PROSITE-ProRule" id="PRU00169"/>
    </source>
</evidence>
<dbReference type="GO" id="GO:0000160">
    <property type="term" value="P:phosphorelay signal transduction system"/>
    <property type="evidence" value="ECO:0007669"/>
    <property type="project" value="UniProtKB-KW"/>
</dbReference>
<dbReference type="GO" id="GO:0003700">
    <property type="term" value="F:DNA-binding transcription factor activity"/>
    <property type="evidence" value="ECO:0007669"/>
    <property type="project" value="InterPro"/>
</dbReference>
<evidence type="ECO:0000256" key="3">
    <source>
        <dbReference type="ARBA" id="ARBA00022490"/>
    </source>
</evidence>
<reference evidence="13" key="1">
    <citation type="submission" date="2021-06" db="EMBL/GenBank/DDBJ databases">
        <title>Description of novel taxa of the family Lachnospiraceae.</title>
        <authorList>
            <person name="Chaplin A.V."/>
            <person name="Sokolova S.R."/>
            <person name="Pikina A.P."/>
            <person name="Korzhanova M."/>
            <person name="Belova V."/>
            <person name="Korostin D."/>
            <person name="Efimov B.A."/>
        </authorList>
    </citation>
    <scope>NUCLEOTIDE SEQUENCE</scope>
    <source>
        <strain evidence="13">ASD5720</strain>
    </source>
</reference>
<evidence type="ECO:0000259" key="11">
    <source>
        <dbReference type="PROSITE" id="PS01124"/>
    </source>
</evidence>
<dbReference type="SUPFAM" id="SSF52172">
    <property type="entry name" value="CheY-like"/>
    <property type="match status" value="1"/>
</dbReference>
<dbReference type="CDD" id="cd17536">
    <property type="entry name" value="REC_YesN-like"/>
    <property type="match status" value="1"/>
</dbReference>
<dbReference type="InterPro" id="IPR018060">
    <property type="entry name" value="HTH_AraC"/>
</dbReference>
<evidence type="ECO:0000256" key="9">
    <source>
        <dbReference type="ARBA" id="ARBA00024867"/>
    </source>
</evidence>
<feature type="domain" description="Response regulatory" evidence="12">
    <location>
        <begin position="2"/>
        <end position="119"/>
    </location>
</feature>
<dbReference type="Pfam" id="PF12833">
    <property type="entry name" value="HTH_18"/>
    <property type="match status" value="1"/>
</dbReference>
<dbReference type="EMBL" id="JAHQCW010000044">
    <property type="protein sequence ID" value="MBU9738906.1"/>
    <property type="molecule type" value="Genomic_DNA"/>
</dbReference>
<dbReference type="GO" id="GO:0043565">
    <property type="term" value="F:sequence-specific DNA binding"/>
    <property type="evidence" value="ECO:0007669"/>
    <property type="project" value="InterPro"/>
</dbReference>
<feature type="domain" description="HTH araC/xylS-type" evidence="11">
    <location>
        <begin position="422"/>
        <end position="520"/>
    </location>
</feature>
<comment type="caution">
    <text evidence="13">The sequence shown here is derived from an EMBL/GenBank/DDBJ whole genome shotgun (WGS) entry which is preliminary data.</text>
</comment>
<dbReference type="PANTHER" id="PTHR42713">
    <property type="entry name" value="HISTIDINE KINASE-RELATED"/>
    <property type="match status" value="1"/>
</dbReference>
<evidence type="ECO:0000313" key="13">
    <source>
        <dbReference type="EMBL" id="MBU9738906.1"/>
    </source>
</evidence>